<dbReference type="Gene3D" id="1.10.260.40">
    <property type="entry name" value="lambda repressor-like DNA-binding domains"/>
    <property type="match status" value="1"/>
</dbReference>
<dbReference type="InterPro" id="IPR028082">
    <property type="entry name" value="Peripla_BP_I"/>
</dbReference>
<dbReference type="PANTHER" id="PTHR30146">
    <property type="entry name" value="LACI-RELATED TRANSCRIPTIONAL REPRESSOR"/>
    <property type="match status" value="1"/>
</dbReference>
<evidence type="ECO:0000256" key="3">
    <source>
        <dbReference type="ARBA" id="ARBA00023163"/>
    </source>
</evidence>
<accession>A0ABS9RWS2</accession>
<dbReference type="Pfam" id="PF00356">
    <property type="entry name" value="LacI"/>
    <property type="match status" value="1"/>
</dbReference>
<evidence type="ECO:0000313" key="6">
    <source>
        <dbReference type="Proteomes" id="UP001202117"/>
    </source>
</evidence>
<dbReference type="CDD" id="cd01392">
    <property type="entry name" value="HTH_LacI"/>
    <property type="match status" value="1"/>
</dbReference>
<dbReference type="InterPro" id="IPR010982">
    <property type="entry name" value="Lambda_DNA-bd_dom_sf"/>
</dbReference>
<proteinExistence type="predicted"/>
<keyword evidence="6" id="KW-1185">Reference proteome</keyword>
<dbReference type="EMBL" id="JAKVPY010000017">
    <property type="protein sequence ID" value="MCH4564254.1"/>
    <property type="molecule type" value="Genomic_DNA"/>
</dbReference>
<dbReference type="PANTHER" id="PTHR30146:SF152">
    <property type="entry name" value="TRANSCRIPTIONAL REGULATORY PROTEIN"/>
    <property type="match status" value="1"/>
</dbReference>
<feature type="domain" description="HTH lacI-type" evidence="4">
    <location>
        <begin position="9"/>
        <end position="71"/>
    </location>
</feature>
<gene>
    <name evidence="5" type="ORF">MKP05_14155</name>
</gene>
<dbReference type="PROSITE" id="PS50932">
    <property type="entry name" value="HTH_LACI_2"/>
    <property type="match status" value="1"/>
</dbReference>
<dbReference type="InterPro" id="IPR000843">
    <property type="entry name" value="HTH_LacI"/>
</dbReference>
<dbReference type="SUPFAM" id="SSF53822">
    <property type="entry name" value="Periplasmic binding protein-like I"/>
    <property type="match status" value="1"/>
</dbReference>
<evidence type="ECO:0000259" key="4">
    <source>
        <dbReference type="PROSITE" id="PS50932"/>
    </source>
</evidence>
<keyword evidence="2 5" id="KW-0238">DNA-binding</keyword>
<dbReference type="GO" id="GO:0003677">
    <property type="term" value="F:DNA binding"/>
    <property type="evidence" value="ECO:0007669"/>
    <property type="project" value="UniProtKB-KW"/>
</dbReference>
<dbReference type="CDD" id="cd06307">
    <property type="entry name" value="PBP1_sugar_binding"/>
    <property type="match status" value="1"/>
</dbReference>
<evidence type="ECO:0000313" key="5">
    <source>
        <dbReference type="EMBL" id="MCH4564254.1"/>
    </source>
</evidence>
<dbReference type="Proteomes" id="UP001202117">
    <property type="component" value="Unassembled WGS sequence"/>
</dbReference>
<keyword evidence="3" id="KW-0804">Transcription</keyword>
<dbReference type="Pfam" id="PF13407">
    <property type="entry name" value="Peripla_BP_4"/>
    <property type="match status" value="1"/>
</dbReference>
<dbReference type="Gene3D" id="3.40.50.2300">
    <property type="match status" value="2"/>
</dbReference>
<evidence type="ECO:0000256" key="1">
    <source>
        <dbReference type="ARBA" id="ARBA00023015"/>
    </source>
</evidence>
<name>A0ABS9RWS2_9GAMM</name>
<dbReference type="RefSeq" id="WP_240568908.1">
    <property type="nucleotide sequence ID" value="NZ_JAKVPY010000017.1"/>
</dbReference>
<protein>
    <submittedName>
        <fullName evidence="5">LacI family DNA-binding transcriptional regulator</fullName>
    </submittedName>
</protein>
<dbReference type="InterPro" id="IPR025997">
    <property type="entry name" value="SBP_2_dom"/>
</dbReference>
<organism evidence="5 6">
    <name type="scientific">Halomonas flagellata</name>
    <dbReference type="NCBI Taxonomy" id="2920385"/>
    <lineage>
        <taxon>Bacteria</taxon>
        <taxon>Pseudomonadati</taxon>
        <taxon>Pseudomonadota</taxon>
        <taxon>Gammaproteobacteria</taxon>
        <taxon>Oceanospirillales</taxon>
        <taxon>Halomonadaceae</taxon>
        <taxon>Halomonas</taxon>
    </lineage>
</organism>
<dbReference type="SMART" id="SM00354">
    <property type="entry name" value="HTH_LACI"/>
    <property type="match status" value="1"/>
</dbReference>
<sequence length="349" mass="37778">MSDKPSSTPTMVDIAKAAGVGVATVDRVFSGRAKVRRETADRVMKAARSLDYERPKEEAGEASAAAMAPARRLGFLLQKRTSPVYRIIADSLIEASRSHHGARVMPVIEYCDTLDPEQVSAALRRLGKQVEAIGVVATDHPEVSQTIARLRQSGVPAFALLSELPAGGHSAGFIGQDGRKMGRTAAWAMSRMTQPGPVGIITGSHRYVCQELYEIGFRGYFREKAPAFRVVEPIFSQEDPVLAARATRELLDAEPELRGLYVAGGGIEGVVQAVRERARQDLFIVGHDLTATTRAALVDGTLDMLLSIPRRELAERTVSAMVEALQAPLPDVGSRQIILPIDIFTPESV</sequence>
<reference evidence="5 6" key="1">
    <citation type="submission" date="2022-02" db="EMBL/GenBank/DDBJ databases">
        <title>Halomonas fukangensis sp. nov., a halophilic bacterium isolated from a bulk soil of Kalidium foliatum at Fukang.</title>
        <authorList>
            <person name="Huang Y."/>
        </authorList>
    </citation>
    <scope>NUCLEOTIDE SEQUENCE [LARGE SCALE GENOMIC DNA]</scope>
    <source>
        <strain evidence="5 6">EGI 63088</strain>
    </source>
</reference>
<keyword evidence="1" id="KW-0805">Transcription regulation</keyword>
<dbReference type="SUPFAM" id="SSF47413">
    <property type="entry name" value="lambda repressor-like DNA-binding domains"/>
    <property type="match status" value="1"/>
</dbReference>
<evidence type="ECO:0000256" key="2">
    <source>
        <dbReference type="ARBA" id="ARBA00023125"/>
    </source>
</evidence>
<comment type="caution">
    <text evidence="5">The sequence shown here is derived from an EMBL/GenBank/DDBJ whole genome shotgun (WGS) entry which is preliminary data.</text>
</comment>